<dbReference type="RefSeq" id="WP_172232447.1">
    <property type="nucleotide sequence ID" value="NZ_CP035946.1"/>
</dbReference>
<keyword evidence="6" id="KW-1185">Reference proteome</keyword>
<dbReference type="Gene3D" id="1.10.287.380">
    <property type="entry name" value="Valyl-tRNA synthetase, C-terminal domain"/>
    <property type="match status" value="1"/>
</dbReference>
<gene>
    <name evidence="5" type="ORF">AVCANL283_00675</name>
</gene>
<dbReference type="GO" id="GO:0005524">
    <property type="term" value="F:ATP binding"/>
    <property type="evidence" value="ECO:0007669"/>
    <property type="project" value="UniProtKB-KW"/>
</dbReference>
<evidence type="ECO:0000256" key="1">
    <source>
        <dbReference type="ARBA" id="ARBA00022741"/>
    </source>
</evidence>
<dbReference type="InterPro" id="IPR003439">
    <property type="entry name" value="ABC_transporter-like_ATP-bd"/>
</dbReference>
<dbReference type="PANTHER" id="PTHR42855:SF1">
    <property type="entry name" value="ABC TRANSPORTER DOMAIN-CONTAINING PROTEIN"/>
    <property type="match status" value="1"/>
</dbReference>
<keyword evidence="3" id="KW-0175">Coiled coil</keyword>
<sequence length="645" mass="74238">MLLVDLIDISKNYGEKVILKNVNFSLNSGEKVAIIGKNGAGKSTFLKILTKQIEADSGRIIVSSNLKIEILSQSVEISDVNSVDEYIKKELSYIFDTINAYNEMNIKLQKDTTNTFLLNEIARLSNEIDSLEAWSIDNKIKKITKELELDDLINQNIHSLSGGELRRLSLACLLLKNPDILILDEPTNHLDVNMCRFIENMLKNSKKSVLFISHDRYFIDSVANKCIEIEDASIKEFKGGYTQYLEQKADILASLNKSYETLIKQLKAEEEWLRRGVKARLKRNEGRKERIFKMREEAKKNPSLINRLKTELSSAMQLKTNSLILNKKKMLFEINDLSLKLGNKKLFDNFTTRIIQGQRIAIVGKNGCGKSSFLQLLLGKLQASNGFIKKGDFQIGYFDQKKSELDDDKTLIEYFCPNGGDRVNVRGNNMHVYGYLKKFLFPKEQLSYKIGSLSGGEKSRIALAKLFTKEYEVLILDEPTNDLDIATINILEQHLSEFNGALIFVSHDRYFTDRLATMLFAFYDEKINIETMSFSELLDVLDEIKEINEEIKDESIVKEQKTRTKSKKLSYKQNEILNNHPDKIAELEKQIKILNSYLSDKEKYEKYGIVELSKELDEAKNKLDKLEEEYYEVLQLQEEIQNDVS</sequence>
<dbReference type="PROSITE" id="PS00211">
    <property type="entry name" value="ABC_TRANSPORTER_1"/>
    <property type="match status" value="2"/>
</dbReference>
<dbReference type="InterPro" id="IPR003593">
    <property type="entry name" value="AAA+_ATPase"/>
</dbReference>
<reference evidence="5 6" key="1">
    <citation type="submission" date="2020-07" db="EMBL/GenBank/DDBJ databases">
        <title>Transfer of Campylobacter canadensis to the novel genus Avispirillum gen. nov., that also includes two novel species recovered from migratory waterfowl: Avispirillum anseris sp. nov. and Avispirillum brantae sp. nov.</title>
        <authorList>
            <person name="Miller W.G."/>
            <person name="Chapman M.H."/>
            <person name="Yee E."/>
            <person name="Inglis G.D."/>
        </authorList>
    </citation>
    <scope>NUCLEOTIDE SEQUENCE [LARGE SCALE GENOMIC DNA]</scope>
    <source>
        <strain evidence="5 6">L283</strain>
    </source>
</reference>
<keyword evidence="2 5" id="KW-0067">ATP-binding</keyword>
<dbReference type="Proteomes" id="UP000786183">
    <property type="component" value="Unassembled WGS sequence"/>
</dbReference>
<dbReference type="InterPro" id="IPR037118">
    <property type="entry name" value="Val-tRNA_synth_C_sf"/>
</dbReference>
<proteinExistence type="predicted"/>
<dbReference type="SUPFAM" id="SSF52540">
    <property type="entry name" value="P-loop containing nucleoside triphosphate hydrolases"/>
    <property type="match status" value="2"/>
</dbReference>
<dbReference type="InterPro" id="IPR032524">
    <property type="entry name" value="ABC_tran_C"/>
</dbReference>
<evidence type="ECO:0000256" key="3">
    <source>
        <dbReference type="SAM" id="Coils"/>
    </source>
</evidence>
<feature type="domain" description="ABC transporter" evidence="4">
    <location>
        <begin position="4"/>
        <end position="256"/>
    </location>
</feature>
<dbReference type="Pfam" id="PF00005">
    <property type="entry name" value="ABC_tran"/>
    <property type="match status" value="2"/>
</dbReference>
<keyword evidence="1" id="KW-0547">Nucleotide-binding</keyword>
<feature type="domain" description="ABC transporter" evidence="4">
    <location>
        <begin position="332"/>
        <end position="549"/>
    </location>
</feature>
<dbReference type="EMBL" id="JACGBB010000001">
    <property type="protein sequence ID" value="MBZ7986627.1"/>
    <property type="molecule type" value="Genomic_DNA"/>
</dbReference>
<dbReference type="NCBIfam" id="NF000355">
    <property type="entry name" value="ribo_prot_ABC_F"/>
    <property type="match status" value="1"/>
</dbReference>
<dbReference type="Gene3D" id="3.40.50.300">
    <property type="entry name" value="P-loop containing nucleotide triphosphate hydrolases"/>
    <property type="match status" value="2"/>
</dbReference>
<evidence type="ECO:0000256" key="2">
    <source>
        <dbReference type="ARBA" id="ARBA00022840"/>
    </source>
</evidence>
<evidence type="ECO:0000313" key="5">
    <source>
        <dbReference type="EMBL" id="MBZ7986627.1"/>
    </source>
</evidence>
<evidence type="ECO:0000259" key="4">
    <source>
        <dbReference type="PROSITE" id="PS50893"/>
    </source>
</evidence>
<dbReference type="SMART" id="SM00382">
    <property type="entry name" value="AAA"/>
    <property type="match status" value="2"/>
</dbReference>
<dbReference type="InterPro" id="IPR017871">
    <property type="entry name" value="ABC_transporter-like_CS"/>
</dbReference>
<protein>
    <submittedName>
        <fullName evidence="5">ABC-F family ATP-binding cassette domain-containing protein</fullName>
    </submittedName>
</protein>
<dbReference type="PROSITE" id="PS50893">
    <property type="entry name" value="ABC_TRANSPORTER_2"/>
    <property type="match status" value="2"/>
</dbReference>
<dbReference type="CDD" id="cd03221">
    <property type="entry name" value="ABCF_EF-3"/>
    <property type="match status" value="2"/>
</dbReference>
<dbReference type="Pfam" id="PF12848">
    <property type="entry name" value="ABC_tran_Xtn"/>
    <property type="match status" value="1"/>
</dbReference>
<accession>A0ABS7WPD5</accession>
<dbReference type="InterPro" id="IPR051309">
    <property type="entry name" value="ABCF_ATPase"/>
</dbReference>
<dbReference type="Pfam" id="PF16326">
    <property type="entry name" value="ABC_tran_CTD"/>
    <property type="match status" value="1"/>
</dbReference>
<name>A0ABS7WPD5_9BACT</name>
<dbReference type="InterPro" id="IPR027417">
    <property type="entry name" value="P-loop_NTPase"/>
</dbReference>
<evidence type="ECO:0000313" key="6">
    <source>
        <dbReference type="Proteomes" id="UP000786183"/>
    </source>
</evidence>
<dbReference type="PANTHER" id="PTHR42855">
    <property type="entry name" value="ABC TRANSPORTER ATP-BINDING SUBUNIT"/>
    <property type="match status" value="1"/>
</dbReference>
<feature type="coiled-coil region" evidence="3">
    <location>
        <begin position="609"/>
        <end position="643"/>
    </location>
</feature>
<dbReference type="InterPro" id="IPR032781">
    <property type="entry name" value="ABC_tran_Xtn"/>
</dbReference>
<comment type="caution">
    <text evidence="5">The sequence shown here is derived from an EMBL/GenBank/DDBJ whole genome shotgun (WGS) entry which is preliminary data.</text>
</comment>
<organism evidence="5 6">
    <name type="scientific">Campylobacter canadensis</name>
    <dbReference type="NCBI Taxonomy" id="449520"/>
    <lineage>
        <taxon>Bacteria</taxon>
        <taxon>Pseudomonadati</taxon>
        <taxon>Campylobacterota</taxon>
        <taxon>Epsilonproteobacteria</taxon>
        <taxon>Campylobacterales</taxon>
        <taxon>Campylobacteraceae</taxon>
        <taxon>Campylobacter</taxon>
    </lineage>
</organism>